<evidence type="ECO:0000259" key="1">
    <source>
        <dbReference type="Pfam" id="PF04149"/>
    </source>
</evidence>
<gene>
    <name evidence="2" type="ORF">FNQ90_06010</name>
</gene>
<comment type="caution">
    <text evidence="2">The sequence shown here is derived from an EMBL/GenBank/DDBJ whole genome shotgun (WGS) entry which is preliminary data.</text>
</comment>
<sequence>MTWIKSSYTANTGNCVEVALIANENKTLIRDSKDPKIFPIQASTEAWKKFLSFRT</sequence>
<accession>A0A7W3TBZ9</accession>
<evidence type="ECO:0000313" key="2">
    <source>
        <dbReference type="EMBL" id="MBB0243675.1"/>
    </source>
</evidence>
<keyword evidence="3" id="KW-1185">Reference proteome</keyword>
<feature type="domain" description="DUF397" evidence="1">
    <location>
        <begin position="2"/>
        <end position="52"/>
    </location>
</feature>
<proteinExistence type="predicted"/>
<dbReference type="InterPro" id="IPR007278">
    <property type="entry name" value="DUF397"/>
</dbReference>
<dbReference type="EMBL" id="VKHT01000106">
    <property type="protein sequence ID" value="MBB0243675.1"/>
    <property type="molecule type" value="Genomic_DNA"/>
</dbReference>
<organism evidence="2 3">
    <name type="scientific">Streptomyces alkaliphilus</name>
    <dbReference type="NCBI Taxonomy" id="1472722"/>
    <lineage>
        <taxon>Bacteria</taxon>
        <taxon>Bacillati</taxon>
        <taxon>Actinomycetota</taxon>
        <taxon>Actinomycetes</taxon>
        <taxon>Kitasatosporales</taxon>
        <taxon>Streptomycetaceae</taxon>
        <taxon>Streptomyces</taxon>
    </lineage>
</organism>
<dbReference type="AlphaFoldDB" id="A0A7W3TBZ9"/>
<reference evidence="3" key="1">
    <citation type="submission" date="2019-10" db="EMBL/GenBank/DDBJ databases">
        <title>Streptomyces sp. nov., a novel actinobacterium isolated from alkaline environment.</title>
        <authorList>
            <person name="Golinska P."/>
        </authorList>
    </citation>
    <scope>NUCLEOTIDE SEQUENCE [LARGE SCALE GENOMIC DNA]</scope>
    <source>
        <strain evidence="3">DSM 42118</strain>
    </source>
</reference>
<dbReference type="Pfam" id="PF04149">
    <property type="entry name" value="DUF397"/>
    <property type="match status" value="1"/>
</dbReference>
<dbReference type="Proteomes" id="UP000538929">
    <property type="component" value="Unassembled WGS sequence"/>
</dbReference>
<name>A0A7W3TBZ9_9ACTN</name>
<evidence type="ECO:0000313" key="3">
    <source>
        <dbReference type="Proteomes" id="UP000538929"/>
    </source>
</evidence>
<protein>
    <submittedName>
        <fullName evidence="2">DUF397 domain-containing protein</fullName>
    </submittedName>
</protein>